<evidence type="ECO:0000313" key="2">
    <source>
        <dbReference type="Proteomes" id="UP001206788"/>
    </source>
</evidence>
<protein>
    <submittedName>
        <fullName evidence="1">YkgJ family cysteine cluster protein</fullName>
    </submittedName>
</protein>
<evidence type="ECO:0000313" key="1">
    <source>
        <dbReference type="EMBL" id="MCS5490806.1"/>
    </source>
</evidence>
<sequence>MKLSEKSQAVLELFQDLEIESRAFAERADLGCVVGCGKCCANPSIPASPLEFLPLAFELYENGAVEASIRLLDSLGENGFCLLYRPTNEDGSKGFCGNHSSRGLICRLFASAARRNKHGLKELIICKVLKENKADQYHRATQAIQEDLEIPLAASFYGRLHDIDNHLSQTYPINQAIRIAIEMVLQYKFYEESESAEEL</sequence>
<dbReference type="Proteomes" id="UP001206788">
    <property type="component" value="Unassembled WGS sequence"/>
</dbReference>
<accession>A0ABT2G8R3</accession>
<proteinExistence type="predicted"/>
<dbReference type="InterPro" id="IPR005358">
    <property type="entry name" value="Puta_zinc/iron-chelating_dom"/>
</dbReference>
<dbReference type="EMBL" id="JANWGH010000002">
    <property type="protein sequence ID" value="MCS5490806.1"/>
    <property type="molecule type" value="Genomic_DNA"/>
</dbReference>
<dbReference type="RefSeq" id="WP_259414487.1">
    <property type="nucleotide sequence ID" value="NZ_JANWGH010000002.1"/>
</dbReference>
<organism evidence="1 2">
    <name type="scientific">Algoriphagus limi</name>
    <dbReference type="NCBI Taxonomy" id="2975273"/>
    <lineage>
        <taxon>Bacteria</taxon>
        <taxon>Pseudomonadati</taxon>
        <taxon>Bacteroidota</taxon>
        <taxon>Cytophagia</taxon>
        <taxon>Cytophagales</taxon>
        <taxon>Cyclobacteriaceae</taxon>
        <taxon>Algoriphagus</taxon>
    </lineage>
</organism>
<dbReference type="Pfam" id="PF03692">
    <property type="entry name" value="CxxCxxCC"/>
    <property type="match status" value="1"/>
</dbReference>
<reference evidence="1 2" key="1">
    <citation type="submission" date="2022-08" db="EMBL/GenBank/DDBJ databases">
        <title>Algoriphagus sp. CAU 1643 isolated from mud.</title>
        <authorList>
            <person name="Kim W."/>
        </authorList>
    </citation>
    <scope>NUCLEOTIDE SEQUENCE [LARGE SCALE GENOMIC DNA]</scope>
    <source>
        <strain evidence="1 2">CAU 1643</strain>
    </source>
</reference>
<keyword evidence="2" id="KW-1185">Reference proteome</keyword>
<comment type="caution">
    <text evidence="1">The sequence shown here is derived from an EMBL/GenBank/DDBJ whole genome shotgun (WGS) entry which is preliminary data.</text>
</comment>
<name>A0ABT2G8R3_9BACT</name>
<gene>
    <name evidence="1" type="ORF">NY014_10210</name>
</gene>